<keyword evidence="5" id="KW-1003">Cell membrane</keyword>
<dbReference type="PANTHER" id="PTHR43776:SF15">
    <property type="entry name" value="GLUTATHIONE IMPORT ATP-BINDING PROTEIN GSIA"/>
    <property type="match status" value="1"/>
</dbReference>
<dbReference type="GO" id="GO:0016887">
    <property type="term" value="F:ATP hydrolysis activity"/>
    <property type="evidence" value="ECO:0007669"/>
    <property type="project" value="InterPro"/>
</dbReference>
<evidence type="ECO:0000256" key="10">
    <source>
        <dbReference type="ARBA" id="ARBA00023136"/>
    </source>
</evidence>
<comment type="function">
    <text evidence="11">Part of the ABC transporter complex GsiABCD involved in glutathione import. Responsible for energy coupling to the transport system.</text>
</comment>
<dbReference type="PROSITE" id="PS00211">
    <property type="entry name" value="ABC_TRANSPORTER_1"/>
    <property type="match status" value="1"/>
</dbReference>
<keyword evidence="10" id="KW-0472">Membrane</keyword>
<dbReference type="GO" id="GO:0005524">
    <property type="term" value="F:ATP binding"/>
    <property type="evidence" value="ECO:0007669"/>
    <property type="project" value="UniProtKB-KW"/>
</dbReference>
<evidence type="ECO:0000256" key="5">
    <source>
        <dbReference type="ARBA" id="ARBA00022475"/>
    </source>
</evidence>
<evidence type="ECO:0000256" key="7">
    <source>
        <dbReference type="ARBA" id="ARBA00022741"/>
    </source>
</evidence>
<dbReference type="CDD" id="cd03257">
    <property type="entry name" value="ABC_NikE_OppD_transporters"/>
    <property type="match status" value="1"/>
</dbReference>
<evidence type="ECO:0000256" key="2">
    <source>
        <dbReference type="ARBA" id="ARBA00004533"/>
    </source>
</evidence>
<accession>A0A7V7PKL4</accession>
<feature type="domain" description="ABC transporter" evidence="16">
    <location>
        <begin position="6"/>
        <end position="233"/>
    </location>
</feature>
<dbReference type="EMBL" id="VZDO01000023">
    <property type="protein sequence ID" value="KAB0676451.1"/>
    <property type="molecule type" value="Genomic_DNA"/>
</dbReference>
<dbReference type="Proteomes" id="UP000432089">
    <property type="component" value="Unassembled WGS sequence"/>
</dbReference>
<evidence type="ECO:0000313" key="18">
    <source>
        <dbReference type="Proteomes" id="UP000432089"/>
    </source>
</evidence>
<dbReference type="SMART" id="SM00382">
    <property type="entry name" value="AAA"/>
    <property type="match status" value="1"/>
</dbReference>
<evidence type="ECO:0000256" key="14">
    <source>
        <dbReference type="ARBA" id="ARBA00041187"/>
    </source>
</evidence>
<evidence type="ECO:0000256" key="6">
    <source>
        <dbReference type="ARBA" id="ARBA00022519"/>
    </source>
</evidence>
<dbReference type="InterPro" id="IPR050319">
    <property type="entry name" value="ABC_transp_ATP-bind"/>
</dbReference>
<evidence type="ECO:0000259" key="16">
    <source>
        <dbReference type="PROSITE" id="PS50893"/>
    </source>
</evidence>
<dbReference type="GO" id="GO:0055085">
    <property type="term" value="P:transmembrane transport"/>
    <property type="evidence" value="ECO:0007669"/>
    <property type="project" value="UniProtKB-ARBA"/>
</dbReference>
<sequence length="235" mass="25533">MTALVVENLGVGFTRGGHSHLAVRDASFTVAENEIFGLIGPSGCGKTTILRVVAGLNTHWTGRVAALGRDFVPGAKLRGALRRDIQMVFQDPYASLHPRHRVGRILGEPMRLFGRADVEASVGRALADVGLAPELATRFPHELSGGQRQRVAIARALVPEPRLLLLDEPTSALDVSVQAGVLNLLVDLKERRRMSLVLVSHDPGVVAHLCDRAVRMKDGRIEDALDRTRLDRLGE</sequence>
<dbReference type="InterPro" id="IPR003439">
    <property type="entry name" value="ABC_transporter-like_ATP-bd"/>
</dbReference>
<comment type="subunit">
    <text evidence="3">The complex is composed of two ATP-binding proteins (GsiA), two transmembrane proteins (GsiC and GsiD) and a solute-binding protein (GsiB).</text>
</comment>
<keyword evidence="8 17" id="KW-0067">ATP-binding</keyword>
<gene>
    <name evidence="17" type="ORF">F6X38_21415</name>
</gene>
<dbReference type="Pfam" id="PF00005">
    <property type="entry name" value="ABC_tran"/>
    <property type="match status" value="1"/>
</dbReference>
<dbReference type="GO" id="GO:0005886">
    <property type="term" value="C:plasma membrane"/>
    <property type="evidence" value="ECO:0007669"/>
    <property type="project" value="UniProtKB-SubCell"/>
</dbReference>
<proteinExistence type="inferred from homology"/>
<evidence type="ECO:0000256" key="11">
    <source>
        <dbReference type="ARBA" id="ARBA00037530"/>
    </source>
</evidence>
<dbReference type="Gene3D" id="3.40.50.300">
    <property type="entry name" value="P-loop containing nucleotide triphosphate hydrolases"/>
    <property type="match status" value="1"/>
</dbReference>
<comment type="subcellular location">
    <subcellularLocation>
        <location evidence="2">Cell inner membrane</location>
    </subcellularLocation>
    <subcellularLocation>
        <location evidence="1">Membrane</location>
        <topology evidence="1">Peripheral membrane protein</topology>
    </subcellularLocation>
</comment>
<organism evidence="17 18">
    <name type="scientific">Plantimonas leprariae</name>
    <dbReference type="NCBI Taxonomy" id="2615207"/>
    <lineage>
        <taxon>Bacteria</taxon>
        <taxon>Pseudomonadati</taxon>
        <taxon>Pseudomonadota</taxon>
        <taxon>Alphaproteobacteria</taxon>
        <taxon>Hyphomicrobiales</taxon>
        <taxon>Aurantimonadaceae</taxon>
        <taxon>Plantimonas</taxon>
    </lineage>
</organism>
<comment type="catalytic activity">
    <reaction evidence="15">
        <text>glutathione(out) + ATP + H2O = glutathione(in) + ADP + phosphate + H(+)</text>
        <dbReference type="Rhea" id="RHEA:29791"/>
        <dbReference type="ChEBI" id="CHEBI:15377"/>
        <dbReference type="ChEBI" id="CHEBI:15378"/>
        <dbReference type="ChEBI" id="CHEBI:30616"/>
        <dbReference type="ChEBI" id="CHEBI:43474"/>
        <dbReference type="ChEBI" id="CHEBI:57925"/>
        <dbReference type="ChEBI" id="CHEBI:456216"/>
        <dbReference type="EC" id="7.4.2.10"/>
    </reaction>
</comment>
<protein>
    <recommendedName>
        <fullName evidence="14">Glutathione import ATP-binding protein GsiA</fullName>
        <ecNumber evidence="13">7.4.2.10</ecNumber>
    </recommendedName>
</protein>
<keyword evidence="4" id="KW-0813">Transport</keyword>
<evidence type="ECO:0000256" key="8">
    <source>
        <dbReference type="ARBA" id="ARBA00022840"/>
    </source>
</evidence>
<dbReference type="SUPFAM" id="SSF52540">
    <property type="entry name" value="P-loop containing nucleoside triphosphate hydrolases"/>
    <property type="match status" value="1"/>
</dbReference>
<dbReference type="InterPro" id="IPR003593">
    <property type="entry name" value="AAA+_ATPase"/>
</dbReference>
<evidence type="ECO:0000256" key="9">
    <source>
        <dbReference type="ARBA" id="ARBA00022967"/>
    </source>
</evidence>
<evidence type="ECO:0000256" key="4">
    <source>
        <dbReference type="ARBA" id="ARBA00022448"/>
    </source>
</evidence>
<dbReference type="InterPro" id="IPR027417">
    <property type="entry name" value="P-loop_NTPase"/>
</dbReference>
<keyword evidence="9" id="KW-1278">Translocase</keyword>
<evidence type="ECO:0000256" key="15">
    <source>
        <dbReference type="ARBA" id="ARBA00047640"/>
    </source>
</evidence>
<evidence type="ECO:0000256" key="12">
    <source>
        <dbReference type="ARBA" id="ARBA00038416"/>
    </source>
</evidence>
<comment type="caution">
    <text evidence="17">The sequence shown here is derived from an EMBL/GenBank/DDBJ whole genome shotgun (WGS) entry which is preliminary data.</text>
</comment>
<dbReference type="InterPro" id="IPR017871">
    <property type="entry name" value="ABC_transporter-like_CS"/>
</dbReference>
<dbReference type="AlphaFoldDB" id="A0A7V7PKL4"/>
<dbReference type="RefSeq" id="WP_150973437.1">
    <property type="nucleotide sequence ID" value="NZ_VZDO01000023.1"/>
</dbReference>
<dbReference type="EC" id="7.4.2.10" evidence="13"/>
<name>A0A7V7PKL4_9HYPH</name>
<dbReference type="PANTHER" id="PTHR43776">
    <property type="entry name" value="TRANSPORT ATP-BINDING PROTEIN"/>
    <property type="match status" value="1"/>
</dbReference>
<reference evidence="17 18" key="1">
    <citation type="submission" date="2019-09" db="EMBL/GenBank/DDBJ databases">
        <title>YIM 132180 draft genome.</title>
        <authorList>
            <person name="Zhang K."/>
        </authorList>
    </citation>
    <scope>NUCLEOTIDE SEQUENCE [LARGE SCALE GENOMIC DNA]</scope>
    <source>
        <strain evidence="17 18">YIM 132180</strain>
    </source>
</reference>
<evidence type="ECO:0000313" key="17">
    <source>
        <dbReference type="EMBL" id="KAB0676451.1"/>
    </source>
</evidence>
<keyword evidence="7" id="KW-0547">Nucleotide-binding</keyword>
<evidence type="ECO:0000256" key="3">
    <source>
        <dbReference type="ARBA" id="ARBA00011469"/>
    </source>
</evidence>
<evidence type="ECO:0000256" key="1">
    <source>
        <dbReference type="ARBA" id="ARBA00004170"/>
    </source>
</evidence>
<keyword evidence="6" id="KW-0997">Cell inner membrane</keyword>
<comment type="similarity">
    <text evidence="12">Belongs to the ABC transporter superfamily. Glutathione importer (TC 3.A.1.5.11) family.</text>
</comment>
<dbReference type="PROSITE" id="PS50893">
    <property type="entry name" value="ABC_TRANSPORTER_2"/>
    <property type="match status" value="1"/>
</dbReference>
<keyword evidence="18" id="KW-1185">Reference proteome</keyword>
<evidence type="ECO:0000256" key="13">
    <source>
        <dbReference type="ARBA" id="ARBA00039050"/>
    </source>
</evidence>